<gene>
    <name evidence="1" type="ORF">NDU88_002993</name>
</gene>
<protein>
    <submittedName>
        <fullName evidence="1">Uncharacterized protein</fullName>
    </submittedName>
</protein>
<proteinExistence type="predicted"/>
<organism evidence="1 2">
    <name type="scientific">Pleurodeles waltl</name>
    <name type="common">Iberian ribbed newt</name>
    <dbReference type="NCBI Taxonomy" id="8319"/>
    <lineage>
        <taxon>Eukaryota</taxon>
        <taxon>Metazoa</taxon>
        <taxon>Chordata</taxon>
        <taxon>Craniata</taxon>
        <taxon>Vertebrata</taxon>
        <taxon>Euteleostomi</taxon>
        <taxon>Amphibia</taxon>
        <taxon>Batrachia</taxon>
        <taxon>Caudata</taxon>
        <taxon>Salamandroidea</taxon>
        <taxon>Salamandridae</taxon>
        <taxon>Pleurodelinae</taxon>
        <taxon>Pleurodeles</taxon>
    </lineage>
</organism>
<keyword evidence="2" id="KW-1185">Reference proteome</keyword>
<dbReference type="AlphaFoldDB" id="A0AAV7MUD1"/>
<dbReference type="Proteomes" id="UP001066276">
    <property type="component" value="Chromosome 9"/>
</dbReference>
<comment type="caution">
    <text evidence="1">The sequence shown here is derived from an EMBL/GenBank/DDBJ whole genome shotgun (WGS) entry which is preliminary data.</text>
</comment>
<dbReference type="EMBL" id="JANPWB010000013">
    <property type="protein sequence ID" value="KAJ1105588.1"/>
    <property type="molecule type" value="Genomic_DNA"/>
</dbReference>
<name>A0AAV7MUD1_PLEWA</name>
<reference evidence="1" key="1">
    <citation type="journal article" date="2022" name="bioRxiv">
        <title>Sequencing and chromosome-scale assembly of the giantPleurodeles waltlgenome.</title>
        <authorList>
            <person name="Brown T."/>
            <person name="Elewa A."/>
            <person name="Iarovenko S."/>
            <person name="Subramanian E."/>
            <person name="Araus A.J."/>
            <person name="Petzold A."/>
            <person name="Susuki M."/>
            <person name="Suzuki K.-i.T."/>
            <person name="Hayashi T."/>
            <person name="Toyoda A."/>
            <person name="Oliveira C."/>
            <person name="Osipova E."/>
            <person name="Leigh N.D."/>
            <person name="Simon A."/>
            <person name="Yun M.H."/>
        </authorList>
    </citation>
    <scope>NUCLEOTIDE SEQUENCE</scope>
    <source>
        <strain evidence="1">20211129_DDA</strain>
        <tissue evidence="1">Liver</tissue>
    </source>
</reference>
<accession>A0AAV7MUD1</accession>
<sequence length="172" mass="19339">MEWDAFKATLRGHCMGLSCSIRRQLDQEVSTVERRLLQHESEAIQNPGTLFELQAFRKTHSELLKCLKCLNYAAQLANTHAKANRAGTLLAQLIRQDTLHNTVMSFQTSTDGLLCTQDSIHAAFYAHYESLYDAVSHLPLNEINQFLTELPLPKITAQQCSELDGPLLLAEV</sequence>
<evidence type="ECO:0000313" key="2">
    <source>
        <dbReference type="Proteomes" id="UP001066276"/>
    </source>
</evidence>
<evidence type="ECO:0000313" key="1">
    <source>
        <dbReference type="EMBL" id="KAJ1105588.1"/>
    </source>
</evidence>